<protein>
    <submittedName>
        <fullName evidence="3">Uncharacterized protein</fullName>
    </submittedName>
</protein>
<evidence type="ECO:0000256" key="1">
    <source>
        <dbReference type="SAM" id="MobiDB-lite"/>
    </source>
</evidence>
<evidence type="ECO:0000256" key="2">
    <source>
        <dbReference type="SAM" id="SignalP"/>
    </source>
</evidence>
<feature type="region of interest" description="Disordered" evidence="1">
    <location>
        <begin position="120"/>
        <end position="170"/>
    </location>
</feature>
<evidence type="ECO:0000313" key="3">
    <source>
        <dbReference type="EMBL" id="ADH62964.1"/>
    </source>
</evidence>
<dbReference type="RefSeq" id="WP_013157545.1">
    <property type="nucleotide sequence ID" value="NC_014212.1"/>
</dbReference>
<feature type="compositionally biased region" description="Gly residues" evidence="1">
    <location>
        <begin position="136"/>
        <end position="163"/>
    </location>
</feature>
<dbReference type="AlphaFoldDB" id="D7BD46"/>
<keyword evidence="2" id="KW-0732">Signal</keyword>
<proteinExistence type="predicted"/>
<feature type="chain" id="PRO_5003092932" evidence="2">
    <location>
        <begin position="22"/>
        <end position="197"/>
    </location>
</feature>
<dbReference type="eggNOG" id="ENOG5033MKW">
    <property type="taxonomic scope" value="Bacteria"/>
</dbReference>
<reference evidence="3 4" key="1">
    <citation type="journal article" date="2010" name="Stand. Genomic Sci.">
        <title>Complete genome sequence of Meiothermus silvanus type strain (VI-R2).</title>
        <authorList>
            <person name="Sikorski J."/>
            <person name="Tindall B.J."/>
            <person name="Lowry S."/>
            <person name="Lucas S."/>
            <person name="Nolan M."/>
            <person name="Copeland A."/>
            <person name="Glavina Del Rio T."/>
            <person name="Tice H."/>
            <person name="Cheng J.F."/>
            <person name="Han C."/>
            <person name="Pitluck S."/>
            <person name="Liolios K."/>
            <person name="Ivanova N."/>
            <person name="Mavromatis K."/>
            <person name="Mikhailova N."/>
            <person name="Pati A."/>
            <person name="Goodwin L."/>
            <person name="Chen A."/>
            <person name="Palaniappan K."/>
            <person name="Land M."/>
            <person name="Hauser L."/>
            <person name="Chang Y.J."/>
            <person name="Jeffries C.D."/>
            <person name="Rohde M."/>
            <person name="Goker M."/>
            <person name="Woyke T."/>
            <person name="Bristow J."/>
            <person name="Eisen J.A."/>
            <person name="Markowitz V."/>
            <person name="Hugenholtz P."/>
            <person name="Kyrpides N.C."/>
            <person name="Klenk H.P."/>
            <person name="Lapidus A."/>
        </authorList>
    </citation>
    <scope>NUCLEOTIDE SEQUENCE [LARGE SCALE GENOMIC DNA]</scope>
    <source>
        <strain evidence="4">ATCC 700542 / DSM 9946 / VI-R2</strain>
    </source>
</reference>
<dbReference type="HOGENOM" id="CLU_1382139_0_0_0"/>
<dbReference type="EMBL" id="CP002042">
    <property type="protein sequence ID" value="ADH62964.1"/>
    <property type="molecule type" value="Genomic_DNA"/>
</dbReference>
<dbReference type="Proteomes" id="UP000001916">
    <property type="component" value="Chromosome"/>
</dbReference>
<sequence>MVRVRTVLVTVFALLPSLALAQDFVQQTPNRQIDPEVRQRLEQYRPVFDLMGSLRLMLELDGQKGLAFTKAQAQKLLPILKDLQTRPDLKPADAEKILATIEDTILTPAQLKWMDETQLKRQQETRQRAPQAPQGPAGGRFFGPGGQGTNGGNRQGGAGGQRGGLFQAIQQGKPFNPFKEGRAAEGLQQLIALLSKR</sequence>
<evidence type="ECO:0000313" key="4">
    <source>
        <dbReference type="Proteomes" id="UP000001916"/>
    </source>
</evidence>
<dbReference type="KEGG" id="msv:Mesil_1059"/>
<feature type="signal peptide" evidence="2">
    <location>
        <begin position="1"/>
        <end position="21"/>
    </location>
</feature>
<name>D7BD46_ALLS1</name>
<dbReference type="STRING" id="526227.Mesil_1059"/>
<accession>D7BD46</accession>
<organism evidence="3 4">
    <name type="scientific">Allomeiothermus silvanus (strain ATCC 700542 / DSM 9946 / NBRC 106475 / NCIMB 13440 / VI-R2)</name>
    <name type="common">Thermus silvanus</name>
    <dbReference type="NCBI Taxonomy" id="526227"/>
    <lineage>
        <taxon>Bacteria</taxon>
        <taxon>Thermotogati</taxon>
        <taxon>Deinococcota</taxon>
        <taxon>Deinococci</taxon>
        <taxon>Thermales</taxon>
        <taxon>Thermaceae</taxon>
        <taxon>Allomeiothermus</taxon>
    </lineage>
</organism>
<keyword evidence="4" id="KW-1185">Reference proteome</keyword>
<gene>
    <name evidence="3" type="ordered locus">Mesil_1059</name>
</gene>